<dbReference type="SMART" id="SM00823">
    <property type="entry name" value="PKS_PP"/>
    <property type="match status" value="1"/>
</dbReference>
<dbReference type="Pfam" id="PF07993">
    <property type="entry name" value="NAD_binding_4"/>
    <property type="match status" value="1"/>
</dbReference>
<evidence type="ECO:0000256" key="2">
    <source>
        <dbReference type="ARBA" id="ARBA00022553"/>
    </source>
</evidence>
<evidence type="ECO:0000313" key="4">
    <source>
        <dbReference type="EMBL" id="KAF8438365.1"/>
    </source>
</evidence>
<keyword evidence="2" id="KW-0597">Phosphoprotein</keyword>
<dbReference type="PANTHER" id="PTHR43439:SF2">
    <property type="entry name" value="ENZYME, PUTATIVE (JCVI)-RELATED"/>
    <property type="match status" value="1"/>
</dbReference>
<dbReference type="Gene3D" id="3.40.50.720">
    <property type="entry name" value="NAD(P)-binding Rossmann-like Domain"/>
    <property type="match status" value="1"/>
</dbReference>
<dbReference type="EMBL" id="WHUW01000016">
    <property type="protein sequence ID" value="KAF8438365.1"/>
    <property type="molecule type" value="Genomic_DNA"/>
</dbReference>
<dbReference type="InterPro" id="IPR036291">
    <property type="entry name" value="NAD(P)-bd_dom_sf"/>
</dbReference>
<keyword evidence="1" id="KW-0596">Phosphopantetheine</keyword>
<dbReference type="InterPro" id="IPR020806">
    <property type="entry name" value="PKS_PP-bd"/>
</dbReference>
<dbReference type="InterPro" id="IPR042099">
    <property type="entry name" value="ANL_N_sf"/>
</dbReference>
<gene>
    <name evidence="4" type="ORF">L210DRAFT_3504817</name>
</gene>
<dbReference type="InterPro" id="IPR020845">
    <property type="entry name" value="AMP-binding_CS"/>
</dbReference>
<dbReference type="Pfam" id="PF23562">
    <property type="entry name" value="AMP-binding_C_3"/>
    <property type="match status" value="1"/>
</dbReference>
<dbReference type="SUPFAM" id="SSF56801">
    <property type="entry name" value="Acetyl-CoA synthetase-like"/>
    <property type="match status" value="1"/>
</dbReference>
<dbReference type="InterPro" id="IPR000873">
    <property type="entry name" value="AMP-dep_synth/lig_dom"/>
</dbReference>
<name>A0AAD4GDR2_BOLED</name>
<dbReference type="PANTHER" id="PTHR43439">
    <property type="entry name" value="PHENYLACETATE-COENZYME A LIGASE"/>
    <property type="match status" value="1"/>
</dbReference>
<keyword evidence="5" id="KW-1185">Reference proteome</keyword>
<evidence type="ECO:0000256" key="1">
    <source>
        <dbReference type="ARBA" id="ARBA00022450"/>
    </source>
</evidence>
<organism evidence="4 5">
    <name type="scientific">Boletus edulis BED1</name>
    <dbReference type="NCBI Taxonomy" id="1328754"/>
    <lineage>
        <taxon>Eukaryota</taxon>
        <taxon>Fungi</taxon>
        <taxon>Dikarya</taxon>
        <taxon>Basidiomycota</taxon>
        <taxon>Agaricomycotina</taxon>
        <taxon>Agaricomycetes</taxon>
        <taxon>Agaricomycetidae</taxon>
        <taxon>Boletales</taxon>
        <taxon>Boletineae</taxon>
        <taxon>Boletaceae</taxon>
        <taxon>Boletoideae</taxon>
        <taxon>Boletus</taxon>
    </lineage>
</organism>
<dbReference type="Proteomes" id="UP001194468">
    <property type="component" value="Unassembled WGS sequence"/>
</dbReference>
<dbReference type="SUPFAM" id="SSF51735">
    <property type="entry name" value="NAD(P)-binding Rossmann-fold domains"/>
    <property type="match status" value="1"/>
</dbReference>
<evidence type="ECO:0000313" key="5">
    <source>
        <dbReference type="Proteomes" id="UP001194468"/>
    </source>
</evidence>
<dbReference type="Pfam" id="PF00501">
    <property type="entry name" value="AMP-binding"/>
    <property type="match status" value="1"/>
</dbReference>
<comment type="caution">
    <text evidence="4">The sequence shown here is derived from an EMBL/GenBank/DDBJ whole genome shotgun (WGS) entry which is preliminary data.</text>
</comment>
<evidence type="ECO:0000259" key="3">
    <source>
        <dbReference type="SMART" id="SM00823"/>
    </source>
</evidence>
<dbReference type="Gene3D" id="3.40.50.12780">
    <property type="entry name" value="N-terminal domain of ligase-like"/>
    <property type="match status" value="1"/>
</dbReference>
<reference evidence="4" key="2">
    <citation type="journal article" date="2020" name="Nat. Commun.">
        <title>Large-scale genome sequencing of mycorrhizal fungi provides insights into the early evolution of symbiotic traits.</title>
        <authorList>
            <person name="Miyauchi S."/>
            <person name="Kiss E."/>
            <person name="Kuo A."/>
            <person name="Drula E."/>
            <person name="Kohler A."/>
            <person name="Sanchez-Garcia M."/>
            <person name="Morin E."/>
            <person name="Andreopoulos B."/>
            <person name="Barry K.W."/>
            <person name="Bonito G."/>
            <person name="Buee M."/>
            <person name="Carver A."/>
            <person name="Chen C."/>
            <person name="Cichocki N."/>
            <person name="Clum A."/>
            <person name="Culley D."/>
            <person name="Crous P.W."/>
            <person name="Fauchery L."/>
            <person name="Girlanda M."/>
            <person name="Hayes R.D."/>
            <person name="Keri Z."/>
            <person name="LaButti K."/>
            <person name="Lipzen A."/>
            <person name="Lombard V."/>
            <person name="Magnuson J."/>
            <person name="Maillard F."/>
            <person name="Murat C."/>
            <person name="Nolan M."/>
            <person name="Ohm R.A."/>
            <person name="Pangilinan J."/>
            <person name="Pereira M.F."/>
            <person name="Perotto S."/>
            <person name="Peter M."/>
            <person name="Pfister S."/>
            <person name="Riley R."/>
            <person name="Sitrit Y."/>
            <person name="Stielow J.B."/>
            <person name="Szollosi G."/>
            <person name="Zifcakova L."/>
            <person name="Stursova M."/>
            <person name="Spatafora J.W."/>
            <person name="Tedersoo L."/>
            <person name="Vaario L.M."/>
            <person name="Yamada A."/>
            <person name="Yan M."/>
            <person name="Wang P."/>
            <person name="Xu J."/>
            <person name="Bruns T."/>
            <person name="Baldrian P."/>
            <person name="Vilgalys R."/>
            <person name="Dunand C."/>
            <person name="Henrissat B."/>
            <person name="Grigoriev I.V."/>
            <person name="Hibbett D."/>
            <person name="Nagy L.G."/>
            <person name="Martin F.M."/>
        </authorList>
    </citation>
    <scope>NUCLEOTIDE SEQUENCE</scope>
    <source>
        <strain evidence="4">BED1</strain>
    </source>
</reference>
<reference evidence="4" key="1">
    <citation type="submission" date="2019-10" db="EMBL/GenBank/DDBJ databases">
        <authorList>
            <consortium name="DOE Joint Genome Institute"/>
            <person name="Kuo A."/>
            <person name="Miyauchi S."/>
            <person name="Kiss E."/>
            <person name="Drula E."/>
            <person name="Kohler A."/>
            <person name="Sanchez-Garcia M."/>
            <person name="Andreopoulos B."/>
            <person name="Barry K.W."/>
            <person name="Bonito G."/>
            <person name="Buee M."/>
            <person name="Carver A."/>
            <person name="Chen C."/>
            <person name="Cichocki N."/>
            <person name="Clum A."/>
            <person name="Culley D."/>
            <person name="Crous P.W."/>
            <person name="Fauchery L."/>
            <person name="Girlanda M."/>
            <person name="Hayes R."/>
            <person name="Keri Z."/>
            <person name="LaButti K."/>
            <person name="Lipzen A."/>
            <person name="Lombard V."/>
            <person name="Magnuson J."/>
            <person name="Maillard F."/>
            <person name="Morin E."/>
            <person name="Murat C."/>
            <person name="Nolan M."/>
            <person name="Ohm R."/>
            <person name="Pangilinan J."/>
            <person name="Pereira M."/>
            <person name="Perotto S."/>
            <person name="Peter M."/>
            <person name="Riley R."/>
            <person name="Sitrit Y."/>
            <person name="Stielow B."/>
            <person name="Szollosi G."/>
            <person name="Zifcakova L."/>
            <person name="Stursova M."/>
            <person name="Spatafora J.W."/>
            <person name="Tedersoo L."/>
            <person name="Vaario L.-M."/>
            <person name="Yamada A."/>
            <person name="Yan M."/>
            <person name="Wang P."/>
            <person name="Xu J."/>
            <person name="Bruns T."/>
            <person name="Baldrian P."/>
            <person name="Vilgalys R."/>
            <person name="Henrissat B."/>
            <person name="Grigoriev I.V."/>
            <person name="Hibbett D."/>
            <person name="Nagy L.G."/>
            <person name="Martin F.M."/>
        </authorList>
    </citation>
    <scope>NUCLEOTIDE SEQUENCE</scope>
    <source>
        <strain evidence="4">BED1</strain>
    </source>
</reference>
<dbReference type="PROSITE" id="PS00455">
    <property type="entry name" value="AMP_BINDING"/>
    <property type="match status" value="1"/>
</dbReference>
<dbReference type="InterPro" id="IPR013120">
    <property type="entry name" value="FAR_NAD-bd"/>
</dbReference>
<dbReference type="AlphaFoldDB" id="A0AAD4GDR2"/>
<accession>A0AAD4GDR2</accession>
<protein>
    <submittedName>
        <fullName evidence="4">Aminoadipate reductase</fullName>
    </submittedName>
</protein>
<sequence>MAPGISVKQSPSGVSYPPLDGSLYLPEMVEFNAKRNPTHPFYTFHDEYSNELRHISHLEFYRACQRVAHAIRPNRKGSDNEVIAIIANCDTILFQALVTGVMFAGLIPFPMSPRNSPAAVLNMMQKSGCRRLMATRHSLGSLLDGITTEVTELHIEDPPTLAYAYPELGKETESTPFIPYPKAEVRPLKEDILYYLHSSGSTGFPKPIPTTNLTAVHWCLAPSVQDHVNFPKHITIGAASLPPFHMMGMLMQIYLPVASLQSVAVFSPTSYHDPRKAPIIPNPQNSIEVIQTTKSNSAIVVPAFLEEWATSAQAIDVLRSLEYVAFGGGPLAKRTGDALATAGVNLSSAYGGTEFGPLTYVLRDSTERQLWEWLRFGKNQNIRWVPQGDGTYECQVLTSETHQLSLSNLPDVRGYATSDVFIKHPTIEGLYRIVGRLDDVLIHSSGEKTVPAPMETVIGANPILSGVCMFGRGRNQTGVLVEPRPEYTIDVTNDEQVTEFRNKIWREIEEANKEAPAFSRIFKEMILVTSKEKPMLRAGKGTVIKKATMKLYESEVDALYASVEASARAGIDVPLPPTWSQIDVEKWLLVHATAVNAGKPIEVDADVFEQGFDSLSSTFLRNRIVGSLAASSHETIQAAASQISQNIVFANPTLRLLARRLIQLLAGEEASFSPDPKVEIEDMIAKYSIGLGGKVSDDAPGRFHDRHVVLLTGSTGGLGSYLLASLLSREDVALVYAFNRPSKTNTIQHRQRAAFEDRGLDTALLDSDKLIYVEGDAARPNLSLDDWTYAEIRDSVTVIIHNAWRLDFNLALSSFESNVGGTRHLIDLARASRWATKPRFLFTSSVASAQGWDKSRGAFPEEVQYDAGVAAGPGYGASKYVSERILTRSGLPATSFRIGQVTGGAPRGAWSTTDWVPIIVKSSVSLGALPEARGVISWLPPHGVCDAILDVAFAHEEPPLVVNLVHPRPSTWKSVMQPISEALYQKHLTSSRLPLIPFTEWVERLEEEAANTNEENAQRVPAVKLLGFLRALAQGDAVIRRESSSSEYVSEDVEAAGSPRFATDVAQRASETMHHLEPLSAVDAERWVEYWASVGMFNVPADLPNGV</sequence>
<dbReference type="GO" id="GO:0031177">
    <property type="term" value="F:phosphopantetheine binding"/>
    <property type="evidence" value="ECO:0007669"/>
    <property type="project" value="InterPro"/>
</dbReference>
<dbReference type="InterPro" id="IPR051414">
    <property type="entry name" value="Adenylate-forming_Reductase"/>
</dbReference>
<feature type="domain" description="Polyketide synthase-like phosphopantetheine-binding" evidence="3">
    <location>
        <begin position="584"/>
        <end position="665"/>
    </location>
</feature>
<proteinExistence type="predicted"/>